<dbReference type="OrthoDB" id="163809at2"/>
<organism evidence="2 3">
    <name type="scientific">Patiriisocius marinistellae</name>
    <dbReference type="NCBI Taxonomy" id="2494560"/>
    <lineage>
        <taxon>Bacteria</taxon>
        <taxon>Pseudomonadati</taxon>
        <taxon>Bacteroidota</taxon>
        <taxon>Flavobacteriia</taxon>
        <taxon>Flavobacteriales</taxon>
        <taxon>Flavobacteriaceae</taxon>
        <taxon>Patiriisocius</taxon>
    </lineage>
</organism>
<dbReference type="EMBL" id="BKCF01000001">
    <property type="protein sequence ID" value="GEQ84754.1"/>
    <property type="molecule type" value="Genomic_DNA"/>
</dbReference>
<comment type="caution">
    <text evidence="2">The sequence shown here is derived from an EMBL/GenBank/DDBJ whole genome shotgun (WGS) entry which is preliminary data.</text>
</comment>
<evidence type="ECO:0008006" key="4">
    <source>
        <dbReference type="Google" id="ProtNLM"/>
    </source>
</evidence>
<evidence type="ECO:0000256" key="1">
    <source>
        <dbReference type="SAM" id="SignalP"/>
    </source>
</evidence>
<feature type="chain" id="PRO_5023905955" description="DUF3244 domain-containing protein" evidence="1">
    <location>
        <begin position="19"/>
        <end position="134"/>
    </location>
</feature>
<evidence type="ECO:0000313" key="3">
    <source>
        <dbReference type="Proteomes" id="UP000326994"/>
    </source>
</evidence>
<dbReference type="Proteomes" id="UP000326994">
    <property type="component" value="Unassembled WGS sequence"/>
</dbReference>
<gene>
    <name evidence="2" type="ORF">ULMS_02620</name>
</gene>
<evidence type="ECO:0000313" key="2">
    <source>
        <dbReference type="EMBL" id="GEQ84754.1"/>
    </source>
</evidence>
<dbReference type="AlphaFoldDB" id="A0A5J4FUQ3"/>
<proteinExistence type="predicted"/>
<accession>A0A5J4FUQ3</accession>
<protein>
    <recommendedName>
        <fullName evidence="4">DUF3244 domain-containing protein</fullName>
    </recommendedName>
</protein>
<name>A0A5J4FUQ3_9FLAO</name>
<dbReference type="RefSeq" id="WP_151892697.1">
    <property type="nucleotide sequence ID" value="NZ_BKCF01000001.1"/>
</dbReference>
<feature type="signal peptide" evidence="1">
    <location>
        <begin position="1"/>
        <end position="18"/>
    </location>
</feature>
<sequence length="134" mass="14985">MKKIALLFLVFTVHFGFAQNSKVKVPTIVFKVPLGETIVKDGVSIMLSEVLEDSRCPSDVDCVWAGKSKVEVVIDYNGKKTTEIILFQKGRQKVIANTENTVFKAVSLSPYPTSTTQGKLKYELLVMEEIKIEE</sequence>
<keyword evidence="1" id="KW-0732">Signal</keyword>
<reference evidence="2 3" key="1">
    <citation type="submission" date="2019-08" db="EMBL/GenBank/DDBJ databases">
        <title>Ulvibacter marinistellae sp. nov., isolated from a starfish, Patiria pectinifera.</title>
        <authorList>
            <person name="Kawano K."/>
            <person name="Ushijima N."/>
            <person name="Kihara M."/>
            <person name="Itoh H."/>
        </authorList>
    </citation>
    <scope>NUCLEOTIDE SEQUENCE [LARGE SCALE GENOMIC DNA]</scope>
    <source>
        <strain evidence="2 3">KK4</strain>
    </source>
</reference>
<keyword evidence="3" id="KW-1185">Reference proteome</keyword>